<dbReference type="PANTHER" id="PTHR30619:SF1">
    <property type="entry name" value="RECOMBINATION PROTEIN 2"/>
    <property type="match status" value="1"/>
</dbReference>
<dbReference type="GeneID" id="58897481"/>
<gene>
    <name evidence="8" type="ORF">NCTC11645_02073</name>
</gene>
<feature type="transmembrane region" description="Helical" evidence="6">
    <location>
        <begin position="324"/>
        <end position="344"/>
    </location>
</feature>
<dbReference type="Pfam" id="PF13567">
    <property type="entry name" value="DUF4131"/>
    <property type="match status" value="1"/>
</dbReference>
<feature type="transmembrane region" description="Helical" evidence="6">
    <location>
        <begin position="442"/>
        <end position="463"/>
    </location>
</feature>
<feature type="transmembrane region" description="Helical" evidence="6">
    <location>
        <begin position="263"/>
        <end position="287"/>
    </location>
</feature>
<keyword evidence="5 6" id="KW-0472">Membrane</keyword>
<dbReference type="SUPFAM" id="SSF56281">
    <property type="entry name" value="Metallo-hydrolase/oxidoreductase"/>
    <property type="match status" value="1"/>
</dbReference>
<dbReference type="EMBL" id="UGHD01000002">
    <property type="protein sequence ID" value="STO57680.1"/>
    <property type="molecule type" value="Genomic_DNA"/>
</dbReference>
<dbReference type="Proteomes" id="UP000254512">
    <property type="component" value="Unassembled WGS sequence"/>
</dbReference>
<dbReference type="InterPro" id="IPR035681">
    <property type="entry name" value="ComA-like_MBL"/>
</dbReference>
<keyword evidence="2" id="KW-1003">Cell membrane</keyword>
<evidence type="ECO:0000256" key="3">
    <source>
        <dbReference type="ARBA" id="ARBA00022692"/>
    </source>
</evidence>
<name>A0A377HN73_GRIHO</name>
<dbReference type="CDD" id="cd07731">
    <property type="entry name" value="ComA-like_MBL-fold"/>
    <property type="match status" value="1"/>
</dbReference>
<reference evidence="8 9" key="1">
    <citation type="submission" date="2018-06" db="EMBL/GenBank/DDBJ databases">
        <authorList>
            <consortium name="Pathogen Informatics"/>
            <person name="Doyle S."/>
        </authorList>
    </citation>
    <scope>NUCLEOTIDE SEQUENCE [LARGE SCALE GENOMIC DNA]</scope>
    <source>
        <strain evidence="8 9">NCTC11645</strain>
    </source>
</reference>
<feature type="transmembrane region" description="Helical" evidence="6">
    <location>
        <begin position="40"/>
        <end position="60"/>
    </location>
</feature>
<feature type="transmembrane region" description="Helical" evidence="6">
    <location>
        <begin position="392"/>
        <end position="421"/>
    </location>
</feature>
<evidence type="ECO:0000256" key="1">
    <source>
        <dbReference type="ARBA" id="ARBA00004651"/>
    </source>
</evidence>
<protein>
    <submittedName>
        <fullName evidence="8">ComEC family competence protein</fullName>
    </submittedName>
</protein>
<dbReference type="GO" id="GO:0005886">
    <property type="term" value="C:plasma membrane"/>
    <property type="evidence" value="ECO:0007669"/>
    <property type="project" value="UniProtKB-SubCell"/>
</dbReference>
<evidence type="ECO:0000313" key="8">
    <source>
        <dbReference type="EMBL" id="STO57680.1"/>
    </source>
</evidence>
<dbReference type="InterPro" id="IPR004477">
    <property type="entry name" value="ComEC_N"/>
</dbReference>
<dbReference type="STRING" id="673.AL542_16150"/>
<dbReference type="InterPro" id="IPR052159">
    <property type="entry name" value="Competence_DNA_uptake"/>
</dbReference>
<dbReference type="PANTHER" id="PTHR30619">
    <property type="entry name" value="DNA INTERNALIZATION/COMPETENCE PROTEIN COMEC/REC2"/>
    <property type="match status" value="1"/>
</dbReference>
<evidence type="ECO:0000256" key="6">
    <source>
        <dbReference type="SAM" id="Phobius"/>
    </source>
</evidence>
<evidence type="ECO:0000259" key="7">
    <source>
        <dbReference type="SMART" id="SM00849"/>
    </source>
</evidence>
<feature type="transmembrane region" description="Helical" evidence="6">
    <location>
        <begin position="365"/>
        <end position="386"/>
    </location>
</feature>
<dbReference type="NCBIfam" id="TIGR00361">
    <property type="entry name" value="ComEC_Rec2"/>
    <property type="match status" value="1"/>
</dbReference>
<dbReference type="Gene3D" id="3.60.15.10">
    <property type="entry name" value="Ribonuclease Z/Hydroxyacylglutathione hydrolase-like"/>
    <property type="match status" value="1"/>
</dbReference>
<dbReference type="GO" id="GO:0030420">
    <property type="term" value="P:establishment of competence for transformation"/>
    <property type="evidence" value="ECO:0007669"/>
    <property type="project" value="InterPro"/>
</dbReference>
<dbReference type="InterPro" id="IPR036866">
    <property type="entry name" value="RibonucZ/Hydroxyglut_hydro"/>
</dbReference>
<evidence type="ECO:0000256" key="4">
    <source>
        <dbReference type="ARBA" id="ARBA00022989"/>
    </source>
</evidence>
<dbReference type="KEGG" id="gho:AL542_16150"/>
<feature type="transmembrane region" description="Helical" evidence="6">
    <location>
        <begin position="222"/>
        <end position="243"/>
    </location>
</feature>
<accession>A0A377HN73</accession>
<feature type="transmembrane region" description="Helical" evidence="6">
    <location>
        <begin position="299"/>
        <end position="318"/>
    </location>
</feature>
<dbReference type="SMART" id="SM00849">
    <property type="entry name" value="Lactamase_B"/>
    <property type="match status" value="1"/>
</dbReference>
<keyword evidence="4 6" id="KW-1133">Transmembrane helix</keyword>
<dbReference type="NCBIfam" id="TIGR00360">
    <property type="entry name" value="ComEC_N-term"/>
    <property type="match status" value="1"/>
</dbReference>
<evidence type="ECO:0000313" key="9">
    <source>
        <dbReference type="Proteomes" id="UP000254512"/>
    </source>
</evidence>
<evidence type="ECO:0000256" key="2">
    <source>
        <dbReference type="ARBA" id="ARBA00022475"/>
    </source>
</evidence>
<organism evidence="8 9">
    <name type="scientific">Grimontia hollisae</name>
    <name type="common">Vibrio hollisae</name>
    <dbReference type="NCBI Taxonomy" id="673"/>
    <lineage>
        <taxon>Bacteria</taxon>
        <taxon>Pseudomonadati</taxon>
        <taxon>Pseudomonadota</taxon>
        <taxon>Gammaproteobacteria</taxon>
        <taxon>Vibrionales</taxon>
        <taxon>Vibrionaceae</taxon>
        <taxon>Grimontia</taxon>
    </lineage>
</organism>
<comment type="subcellular location">
    <subcellularLocation>
        <location evidence="1">Cell membrane</location>
        <topology evidence="1">Multi-pass membrane protein</topology>
    </subcellularLocation>
</comment>
<feature type="domain" description="Metallo-beta-lactamase" evidence="7">
    <location>
        <begin position="504"/>
        <end position="684"/>
    </location>
</feature>
<dbReference type="Pfam" id="PF03772">
    <property type="entry name" value="Competence"/>
    <property type="match status" value="1"/>
</dbReference>
<dbReference type="InterPro" id="IPR001279">
    <property type="entry name" value="Metallo-B-lactamas"/>
</dbReference>
<dbReference type="Pfam" id="PF00753">
    <property type="entry name" value="Lactamase_B"/>
    <property type="match status" value="1"/>
</dbReference>
<keyword evidence="3 6" id="KW-0812">Transmembrane</keyword>
<evidence type="ECO:0000256" key="5">
    <source>
        <dbReference type="ARBA" id="ARBA00023136"/>
    </source>
</evidence>
<dbReference type="RefSeq" id="WP_005505127.1">
    <property type="nucleotide sequence ID" value="NZ_CP014056.2"/>
</dbReference>
<dbReference type="AlphaFoldDB" id="A0A377HN73"/>
<dbReference type="InterPro" id="IPR004797">
    <property type="entry name" value="Competence_ComEC/Rec2"/>
</dbReference>
<dbReference type="InterPro" id="IPR025405">
    <property type="entry name" value="DUF4131"/>
</dbReference>
<sequence length="749" mass="83865">MKVMFGIVVAIVSLRGWPVLPEPFVVLGFLVVTLAQRKRISRFFIGLTMGCLVAFSAATLHMYKISHALTVTQNTTIAGKVGSLFTGEKQQTSVIFDVDTVNGQKLTLFEQFRIRLYWRSESPVKQGQRWEITARVREPYGRVNEAGFDAETYFLSKHIHAKGSVLSARLRDGTVSVRQSLFDRVRPTLNAFENGRFLIALTFGERDLLTSEDWTKLQNSGLAHLLAISGLHIGLAFFFGYTVTKWLRPFLTPLDHGLWIPSFVGLLTAVCYAWLAGFSLTSLRALVALSVYTAIRLSGYSVSPFNTLLLVLTVVLVIDPLSVFSISFWLSFGAVFVLCMMTFSGQMNNAEGIRGYIWQLFRMQCYLLVGMLPVMWVWFGGVSFLSLFSNLIAVPIVSLLTVPLILIALVMEWFPVAQLFWQMADMSLWPITQILDKANMGWLDIQNIPLTFILAVMVILYGLTTFKLIRIPVLGAVALLTLVSWRHPKISPDSWRLDVFDVGHGLAVLIEKNHHAILYDTGAAWQSGTIAQSVLEPVLSRRRTSLDGLILSHSDNDHAGGASWVIEHLEPAWVRSGEISADYLPCLAGESWAWQGLRFEVLSPGMLRNDARNEDSCVIRVSDGQHSVLLTGDLPKAQENGLVDKTIEVRADVLIVPHHGSKTSSSPSFLDAVNPHVAIASTGRYTPWNLPNPGVVDRYHERKISWYETGQHGQVGVHFSNKGWWVSSQRLDLEPFWYRKMFGPPQIKE</sequence>
<proteinExistence type="predicted"/>